<dbReference type="GO" id="GO:0140326">
    <property type="term" value="F:ATPase-coupled intramembrane lipid transporter activity"/>
    <property type="evidence" value="ECO:0007669"/>
    <property type="project" value="TreeGrafter"/>
</dbReference>
<keyword evidence="2" id="KW-0479">Metal-binding</keyword>
<evidence type="ECO:0000259" key="5">
    <source>
        <dbReference type="Pfam" id="PF16212"/>
    </source>
</evidence>
<feature type="domain" description="P-type ATPase C-terminal" evidence="5">
    <location>
        <begin position="1"/>
        <end position="84"/>
    </location>
</feature>
<dbReference type="GO" id="GO:0045332">
    <property type="term" value="P:phospholipid translocation"/>
    <property type="evidence" value="ECO:0007669"/>
    <property type="project" value="TreeGrafter"/>
</dbReference>
<organism evidence="6 7">
    <name type="scientific">Cavia porcellus</name>
    <name type="common">Guinea pig</name>
    <dbReference type="NCBI Taxonomy" id="10141"/>
    <lineage>
        <taxon>Eukaryota</taxon>
        <taxon>Metazoa</taxon>
        <taxon>Chordata</taxon>
        <taxon>Craniata</taxon>
        <taxon>Vertebrata</taxon>
        <taxon>Euteleostomi</taxon>
        <taxon>Mammalia</taxon>
        <taxon>Eutheria</taxon>
        <taxon>Euarchontoglires</taxon>
        <taxon>Glires</taxon>
        <taxon>Rodentia</taxon>
        <taxon>Hystricomorpha</taxon>
        <taxon>Caviidae</taxon>
        <taxon>Cavia</taxon>
    </lineage>
</organism>
<keyword evidence="4" id="KW-0812">Transmembrane</keyword>
<name>A0A286X9W2_CAVPO</name>
<reference evidence="7" key="1">
    <citation type="journal article" date="2011" name="Nature">
        <title>A high-resolution map of human evolutionary constraint using 29 mammals.</title>
        <authorList>
            <person name="Lindblad-Toh K."/>
            <person name="Garber M."/>
            <person name="Zuk O."/>
            <person name="Lin M.F."/>
            <person name="Parker B.J."/>
            <person name="Washietl S."/>
            <person name="Kheradpour P."/>
            <person name="Ernst J."/>
            <person name="Jordan G."/>
            <person name="Mauceli E."/>
            <person name="Ward L.D."/>
            <person name="Lowe C.B."/>
            <person name="Holloway A.K."/>
            <person name="Clamp M."/>
            <person name="Gnerre S."/>
            <person name="Alfoldi J."/>
            <person name="Beal K."/>
            <person name="Chang J."/>
            <person name="Clawson H."/>
            <person name="Cuff J."/>
            <person name="Di Palma F."/>
            <person name="Fitzgerald S."/>
            <person name="Flicek P."/>
            <person name="Guttman M."/>
            <person name="Hubisz M.J."/>
            <person name="Jaffe D.B."/>
            <person name="Jungreis I."/>
            <person name="Kent W.J."/>
            <person name="Kostka D."/>
            <person name="Lara M."/>
            <person name="Martins A.L."/>
            <person name="Massingham T."/>
            <person name="Moltke I."/>
            <person name="Raney B.J."/>
            <person name="Rasmussen M.D."/>
            <person name="Robinson J."/>
            <person name="Stark A."/>
            <person name="Vilella A.J."/>
            <person name="Wen J."/>
            <person name="Xie X."/>
            <person name="Zody M.C."/>
            <person name="Baldwin J."/>
            <person name="Bloom T."/>
            <person name="Chin C.W."/>
            <person name="Heiman D."/>
            <person name="Nicol R."/>
            <person name="Nusbaum C."/>
            <person name="Young S."/>
            <person name="Wilkinson J."/>
            <person name="Worley K.C."/>
            <person name="Kovar C.L."/>
            <person name="Muzny D.M."/>
            <person name="Gibbs R.A."/>
            <person name="Cree A."/>
            <person name="Dihn H.H."/>
            <person name="Fowler G."/>
            <person name="Jhangiani S."/>
            <person name="Joshi V."/>
            <person name="Lee S."/>
            <person name="Lewis L.R."/>
            <person name="Nazareth L.V."/>
            <person name="Okwuonu G."/>
            <person name="Santibanez J."/>
            <person name="Warren W.C."/>
            <person name="Mardis E.R."/>
            <person name="Weinstock G.M."/>
            <person name="Wilson R.K."/>
            <person name="Delehaunty K."/>
            <person name="Dooling D."/>
            <person name="Fronik C."/>
            <person name="Fulton L."/>
            <person name="Fulton B."/>
            <person name="Graves T."/>
            <person name="Minx P."/>
            <person name="Sodergren E."/>
            <person name="Birney E."/>
            <person name="Margulies E.H."/>
            <person name="Herrero J."/>
            <person name="Green E.D."/>
            <person name="Haussler D."/>
            <person name="Siepel A."/>
            <person name="Goldman N."/>
            <person name="Pollard K.S."/>
            <person name="Pedersen J.S."/>
            <person name="Lander E.S."/>
            <person name="Kellis M."/>
        </authorList>
    </citation>
    <scope>NUCLEOTIDE SEQUENCE [LARGE SCALE GENOMIC DNA]</scope>
    <source>
        <strain evidence="7">2N</strain>
    </source>
</reference>
<dbReference type="InterPro" id="IPR032630">
    <property type="entry name" value="P_typ_ATPase_c"/>
</dbReference>
<dbReference type="GO" id="GO:0007030">
    <property type="term" value="P:Golgi organization"/>
    <property type="evidence" value="ECO:0007669"/>
    <property type="project" value="TreeGrafter"/>
</dbReference>
<dbReference type="Ensembl" id="ENSCPOT00000047987.1">
    <property type="protein sequence ID" value="ENSCPOP00000022205.1"/>
    <property type="gene ID" value="ENSCPOG00000014022.4"/>
</dbReference>
<keyword evidence="3" id="KW-0460">Magnesium</keyword>
<proteinExistence type="predicted"/>
<evidence type="ECO:0000256" key="4">
    <source>
        <dbReference type="SAM" id="Phobius"/>
    </source>
</evidence>
<dbReference type="GO" id="GO:0005886">
    <property type="term" value="C:plasma membrane"/>
    <property type="evidence" value="ECO:0007669"/>
    <property type="project" value="TreeGrafter"/>
</dbReference>
<dbReference type="GO" id="GO:0046872">
    <property type="term" value="F:metal ion binding"/>
    <property type="evidence" value="ECO:0007669"/>
    <property type="project" value="UniProtKB-KW"/>
</dbReference>
<evidence type="ECO:0000313" key="6">
    <source>
        <dbReference type="Ensembl" id="ENSCPOP00000022205.1"/>
    </source>
</evidence>
<dbReference type="EMBL" id="AAKN02015643">
    <property type="status" value="NOT_ANNOTATED_CDS"/>
    <property type="molecule type" value="Genomic_DNA"/>
</dbReference>
<dbReference type="GeneTree" id="ENSGT00940000160804"/>
<accession>A0A286X9W2</accession>
<dbReference type="Proteomes" id="UP000005447">
    <property type="component" value="Unassembled WGS sequence"/>
</dbReference>
<protein>
    <submittedName>
        <fullName evidence="6">ATPase phospholipid transporting 8B2</fullName>
    </submittedName>
</protein>
<evidence type="ECO:0000256" key="2">
    <source>
        <dbReference type="ARBA" id="ARBA00022723"/>
    </source>
</evidence>
<dbReference type="PANTHER" id="PTHR24092">
    <property type="entry name" value="PROBABLE PHOSPHOLIPID-TRANSPORTING ATPASE"/>
    <property type="match status" value="1"/>
</dbReference>
<feature type="transmembrane region" description="Helical" evidence="4">
    <location>
        <begin position="30"/>
        <end position="51"/>
    </location>
</feature>
<dbReference type="VEuPathDB" id="HostDB:ENSCPOG00000014022"/>
<evidence type="ECO:0000256" key="3">
    <source>
        <dbReference type="ARBA" id="ARBA00022842"/>
    </source>
</evidence>
<comment type="subcellular location">
    <subcellularLocation>
        <location evidence="1">Membrane</location>
        <topology evidence="1">Multi-pass membrane protein</topology>
    </subcellularLocation>
</comment>
<reference evidence="6" key="2">
    <citation type="submission" date="2025-08" db="UniProtKB">
        <authorList>
            <consortium name="Ensembl"/>
        </authorList>
    </citation>
    <scope>IDENTIFICATION</scope>
    <source>
        <strain evidence="6">2N</strain>
    </source>
</reference>
<feature type="transmembrane region" description="Helical" evidence="4">
    <location>
        <begin position="63"/>
        <end position="84"/>
    </location>
</feature>
<dbReference type="Bgee" id="ENSCPOG00000014022">
    <property type="expression patterns" value="Expressed in pituitary gland and 13 other cell types or tissues"/>
</dbReference>
<dbReference type="Pfam" id="PF16212">
    <property type="entry name" value="PhoLip_ATPase_C"/>
    <property type="match status" value="1"/>
</dbReference>
<evidence type="ECO:0000313" key="7">
    <source>
        <dbReference type="Proteomes" id="UP000005447"/>
    </source>
</evidence>
<dbReference type="PANTHER" id="PTHR24092:SF46">
    <property type="entry name" value="PHOSPHOLIPID-TRANSPORTING ATPASE ID"/>
    <property type="match status" value="1"/>
</dbReference>
<evidence type="ECO:0000256" key="1">
    <source>
        <dbReference type="ARBA" id="ARBA00004141"/>
    </source>
</evidence>
<keyword evidence="7" id="KW-1185">Reference proteome</keyword>
<dbReference type="GO" id="GO:0005802">
    <property type="term" value="C:trans-Golgi network"/>
    <property type="evidence" value="ECO:0007669"/>
    <property type="project" value="TreeGrafter"/>
</dbReference>
<keyword evidence="4" id="KW-0472">Membrane</keyword>
<dbReference type="AlphaFoldDB" id="A0A286X9W2"/>
<keyword evidence="4" id="KW-1133">Transmembrane helix</keyword>
<sequence length="146" mass="15973">GIYTSVLMFFIPYGVFSEATRDDGTQLADYQSFAVTVATSLVIVVSVQIGLDTGYWTAINHFFIWGSLAVYFAILFAMHSNGLFDMFPNQFRFVGPLHPAGEEEAESSAPLHAPGGPHWVPAFGLRLLPPGGLRGAYHVRQEHAAQ</sequence>
<reference evidence="6" key="3">
    <citation type="submission" date="2025-09" db="UniProtKB">
        <authorList>
            <consortium name="Ensembl"/>
        </authorList>
    </citation>
    <scope>IDENTIFICATION</scope>
    <source>
        <strain evidence="6">2N</strain>
    </source>
</reference>
<gene>
    <name evidence="6" type="primary">ATP8B2</name>
</gene>